<evidence type="ECO:0000256" key="4">
    <source>
        <dbReference type="ARBA" id="ARBA00023163"/>
    </source>
</evidence>
<dbReference type="STRING" id="1650663.GCA_001486665_01368"/>
<dbReference type="RefSeq" id="WP_058963817.1">
    <property type="nucleotide sequence ID" value="NZ_CABKVM010000015.1"/>
</dbReference>
<dbReference type="AlphaFoldDB" id="A0A4V6NGG9"/>
<evidence type="ECO:0000313" key="5">
    <source>
        <dbReference type="EMBL" id="TCL49646.1"/>
    </source>
</evidence>
<dbReference type="OrthoDB" id="9795583at2"/>
<sequence>MRLSEAELEIMEQIWKLERPVTAAELAGPLQQKGWKPTTLLTFLARMAAKGALKVEKRGKQNVYTACVSSEQYRAAEAQELLTRLYSGNVKSMVAALYDGNALSGDQLNELRDWLESR</sequence>
<dbReference type="Gene3D" id="1.10.10.10">
    <property type="entry name" value="Winged helix-like DNA-binding domain superfamily/Winged helix DNA-binding domain"/>
    <property type="match status" value="1"/>
</dbReference>
<keyword evidence="3" id="KW-0238">DNA-binding</keyword>
<organism evidence="5 6">
    <name type="scientific">Allofournierella massiliensis</name>
    <dbReference type="NCBI Taxonomy" id="1650663"/>
    <lineage>
        <taxon>Bacteria</taxon>
        <taxon>Bacillati</taxon>
        <taxon>Bacillota</taxon>
        <taxon>Clostridia</taxon>
        <taxon>Eubacteriales</taxon>
        <taxon>Oscillospiraceae</taxon>
        <taxon>Allofournierella</taxon>
    </lineage>
</organism>
<keyword evidence="4" id="KW-0804">Transcription</keyword>
<dbReference type="Proteomes" id="UP000295184">
    <property type="component" value="Unassembled WGS sequence"/>
</dbReference>
<evidence type="ECO:0000313" key="6">
    <source>
        <dbReference type="Proteomes" id="UP000295184"/>
    </source>
</evidence>
<keyword evidence="2" id="KW-0805">Transcription regulation</keyword>
<name>A0A4V6NGG9_9FIRM</name>
<dbReference type="Pfam" id="PF03965">
    <property type="entry name" value="Penicillinase_R"/>
    <property type="match status" value="1"/>
</dbReference>
<dbReference type="InterPro" id="IPR005650">
    <property type="entry name" value="BlaI_family"/>
</dbReference>
<dbReference type="GeneID" id="97382668"/>
<evidence type="ECO:0000256" key="1">
    <source>
        <dbReference type="ARBA" id="ARBA00011046"/>
    </source>
</evidence>
<dbReference type="Gene3D" id="1.10.4040.10">
    <property type="entry name" value="Penicillinase repressor domain"/>
    <property type="match status" value="1"/>
</dbReference>
<accession>A0A4V6NGG9</accession>
<dbReference type="SUPFAM" id="SSF46785">
    <property type="entry name" value="Winged helix' DNA-binding domain"/>
    <property type="match status" value="1"/>
</dbReference>
<dbReference type="GO" id="GO:0045892">
    <property type="term" value="P:negative regulation of DNA-templated transcription"/>
    <property type="evidence" value="ECO:0007669"/>
    <property type="project" value="InterPro"/>
</dbReference>
<protein>
    <submittedName>
        <fullName evidence="5">Putative transcriptional regulator</fullName>
    </submittedName>
</protein>
<gene>
    <name evidence="5" type="ORF">EDD77_1524</name>
</gene>
<dbReference type="PIRSF" id="PIRSF019455">
    <property type="entry name" value="CopR_AtkY"/>
    <property type="match status" value="1"/>
</dbReference>
<dbReference type="EMBL" id="SLUM01000052">
    <property type="protein sequence ID" value="TCL49646.1"/>
    <property type="molecule type" value="Genomic_DNA"/>
</dbReference>
<reference evidence="5 6" key="1">
    <citation type="submission" date="2019-03" db="EMBL/GenBank/DDBJ databases">
        <title>Genomic Encyclopedia of Type Strains, Phase IV (KMG-IV): sequencing the most valuable type-strain genomes for metagenomic binning, comparative biology and taxonomic classification.</title>
        <authorList>
            <person name="Goeker M."/>
        </authorList>
    </citation>
    <scope>NUCLEOTIDE SEQUENCE [LARGE SCALE GENOMIC DNA]</scope>
    <source>
        <strain evidence="5 6">DSM 100451</strain>
    </source>
</reference>
<dbReference type="InterPro" id="IPR036388">
    <property type="entry name" value="WH-like_DNA-bd_sf"/>
</dbReference>
<comment type="similarity">
    <text evidence="1">Belongs to the BlaI transcriptional regulatory family.</text>
</comment>
<evidence type="ECO:0000256" key="3">
    <source>
        <dbReference type="ARBA" id="ARBA00023125"/>
    </source>
</evidence>
<dbReference type="InterPro" id="IPR036390">
    <property type="entry name" value="WH_DNA-bd_sf"/>
</dbReference>
<proteinExistence type="inferred from homology"/>
<evidence type="ECO:0000256" key="2">
    <source>
        <dbReference type="ARBA" id="ARBA00023015"/>
    </source>
</evidence>
<comment type="caution">
    <text evidence="5">The sequence shown here is derived from an EMBL/GenBank/DDBJ whole genome shotgun (WGS) entry which is preliminary data.</text>
</comment>
<dbReference type="GO" id="GO:0003677">
    <property type="term" value="F:DNA binding"/>
    <property type="evidence" value="ECO:0007669"/>
    <property type="project" value="UniProtKB-KW"/>
</dbReference>